<proteinExistence type="predicted"/>
<accession>A0ACB8QXN2</accession>
<evidence type="ECO:0000313" key="1">
    <source>
        <dbReference type="EMBL" id="KAI0036422.1"/>
    </source>
</evidence>
<dbReference type="EMBL" id="MU273471">
    <property type="protein sequence ID" value="KAI0036422.1"/>
    <property type="molecule type" value="Genomic_DNA"/>
</dbReference>
<gene>
    <name evidence="1" type="ORF">K488DRAFT_67596</name>
</gene>
<reference evidence="1" key="1">
    <citation type="submission" date="2021-02" db="EMBL/GenBank/DDBJ databases">
        <authorList>
            <consortium name="DOE Joint Genome Institute"/>
            <person name="Ahrendt S."/>
            <person name="Looney B.P."/>
            <person name="Miyauchi S."/>
            <person name="Morin E."/>
            <person name="Drula E."/>
            <person name="Courty P.E."/>
            <person name="Chicoki N."/>
            <person name="Fauchery L."/>
            <person name="Kohler A."/>
            <person name="Kuo A."/>
            <person name="Labutti K."/>
            <person name="Pangilinan J."/>
            <person name="Lipzen A."/>
            <person name="Riley R."/>
            <person name="Andreopoulos W."/>
            <person name="He G."/>
            <person name="Johnson J."/>
            <person name="Barry K.W."/>
            <person name="Grigoriev I.V."/>
            <person name="Nagy L."/>
            <person name="Hibbett D."/>
            <person name="Henrissat B."/>
            <person name="Matheny P.B."/>
            <person name="Labbe J."/>
            <person name="Martin F."/>
        </authorList>
    </citation>
    <scope>NUCLEOTIDE SEQUENCE</scope>
    <source>
        <strain evidence="1">EC-137</strain>
    </source>
</reference>
<evidence type="ECO:0000313" key="2">
    <source>
        <dbReference type="Proteomes" id="UP000814128"/>
    </source>
</evidence>
<organism evidence="1 2">
    <name type="scientific">Vararia minispora EC-137</name>
    <dbReference type="NCBI Taxonomy" id="1314806"/>
    <lineage>
        <taxon>Eukaryota</taxon>
        <taxon>Fungi</taxon>
        <taxon>Dikarya</taxon>
        <taxon>Basidiomycota</taxon>
        <taxon>Agaricomycotina</taxon>
        <taxon>Agaricomycetes</taxon>
        <taxon>Russulales</taxon>
        <taxon>Lachnocladiaceae</taxon>
        <taxon>Vararia</taxon>
    </lineage>
</organism>
<comment type="caution">
    <text evidence="1">The sequence shown here is derived from an EMBL/GenBank/DDBJ whole genome shotgun (WGS) entry which is preliminary data.</text>
</comment>
<keyword evidence="2" id="KW-1185">Reference proteome</keyword>
<reference evidence="1" key="2">
    <citation type="journal article" date="2022" name="New Phytol.">
        <title>Evolutionary transition to the ectomycorrhizal habit in the genomes of a hyperdiverse lineage of mushroom-forming fungi.</title>
        <authorList>
            <person name="Looney B."/>
            <person name="Miyauchi S."/>
            <person name="Morin E."/>
            <person name="Drula E."/>
            <person name="Courty P.E."/>
            <person name="Kohler A."/>
            <person name="Kuo A."/>
            <person name="LaButti K."/>
            <person name="Pangilinan J."/>
            <person name="Lipzen A."/>
            <person name="Riley R."/>
            <person name="Andreopoulos W."/>
            <person name="He G."/>
            <person name="Johnson J."/>
            <person name="Nolan M."/>
            <person name="Tritt A."/>
            <person name="Barry K.W."/>
            <person name="Grigoriev I.V."/>
            <person name="Nagy L.G."/>
            <person name="Hibbett D."/>
            <person name="Henrissat B."/>
            <person name="Matheny P.B."/>
            <person name="Labbe J."/>
            <person name="Martin F.M."/>
        </authorList>
    </citation>
    <scope>NUCLEOTIDE SEQUENCE</scope>
    <source>
        <strain evidence="1">EC-137</strain>
    </source>
</reference>
<name>A0ACB8QXN2_9AGAM</name>
<sequence length="1284" mass="133737">MAANDYHRAAERVWAAMRGIQRASFEDRVQNADTFVREVPTASDQYNARRVRQENKLPRMPFIHQLSLLIASCKEADEFLPLKFASEIMKASGVPSSPRWDGDLGPDQWWLRLAEGSSSLSNSSESDTASPGGASAPYSPAPTLARAHTLPSTLPDPARTHIGLRTPSTASTATLSMSLPFYKSSSSAPSTSSGTSPRPNIPLLSSATASFVRPPSTATRCSSASSSSSAVPRHPEVFGTCPMSLPPRPYAFIELTSSVTTPAPGSSIAASPIVPGHSTHHGSATYSGTPAPATSLTTTMRTMAPAAAPDEPSASSASAHPISPSTRTASPSASLAPTRPTVSRDTPAPNDSDTPSESAPSDANPSLGPSRPGAPDPVRHEAPSPPELSTRPVPAPDAHPEIGAKREMPNAVAIETSSMPRSDSASSAPPQSPPLTYARPVQITIALSPRPSPPPRPALPAPRPPSAAPPAYVPPPPRPRPVREEQGAEGRYVPYTGKPGGRPVREWSEAKWREWRNAGPAWYSRSANGASAWVEIGARREAEASSRASTASPLLSRGDPAMPAGAGEAASDRSSETSGRSETSGEKAESGREGSVADIGGSAEGPSEQITVPGSQVELNPRPALAANLPASTSEGRTTETTRASSDAEHAPDNDAQPLSHLHTQPASPTPQPTTSPRQHSDPAEGQLEPDQATVPTPSLSAPPPAYDPATAPGKRGSQQQEQREQSPAMHLSSHVSTTPSSPEPGSSPMATIQKAGGPSEPRVMTSSSDGLSLMPSPSPEENAPSTSNVGPPPPYYPPPAVVPSQEAPSPSPAPMHVPAIPPPAHPTHAPHPTTPTPPPPPPHRAAPWPPPHGNAHPTPYYMPRVPYALPQPSYVLPLMPYGPPPIVPYWAPMPPWAPPADGQSGEAARGRSRVRTATPHGHQAHASTYTLQLGRPDTPRVAASTSVPAKRMIPDESGEEDGDGAQERRVKPRMQPLRECSDASASDVTERELSDASLHGLSEVPPRGCSDAEDACGRCLATGKPCTSGTSKRMGRISGREYSACAGGRVECPMAADEGTADDGGPIAAACPMGLASRVGMIALSARGANAGACACAAPSRLARLPGELRAGGHGLRLHRAEDSIAPPPRSSRLATGMTRPGADMNDRRPLVWPPVEELRGSVAGWEARGAVRGAVPVGAPRHASWPMVSRALPDADGRQRVAVTSTMGAQSVVVRDGALQAEGCFSPPAGRGGHAECDRIIATFAEAFTAQQRQIHALTEVVTNLRAQMQRLGGAGTRSRRG</sequence>
<dbReference type="Proteomes" id="UP000814128">
    <property type="component" value="Unassembled WGS sequence"/>
</dbReference>
<protein>
    <submittedName>
        <fullName evidence="1">Uncharacterized protein</fullName>
    </submittedName>
</protein>